<comment type="caution">
    <text evidence="2">The sequence shown here is derived from an EMBL/GenBank/DDBJ whole genome shotgun (WGS) entry which is preliminary data.</text>
</comment>
<reference evidence="2" key="1">
    <citation type="submission" date="2023-01" db="EMBL/GenBank/DDBJ databases">
        <authorList>
            <person name="Van Ghelder C."/>
            <person name="Rancurel C."/>
        </authorList>
    </citation>
    <scope>NUCLEOTIDE SEQUENCE</scope>
    <source>
        <strain evidence="2">CNCM I-4278</strain>
    </source>
</reference>
<dbReference type="Proteomes" id="UP001152607">
    <property type="component" value="Unassembled WGS sequence"/>
</dbReference>
<evidence type="ECO:0000313" key="2">
    <source>
        <dbReference type="EMBL" id="CAI6226071.1"/>
    </source>
</evidence>
<sequence length="74" mass="8744">MPRSHRMHIKIWYVILACCYVILTLYLPQSLNSSFELLRQPAWPLLLQLQAIHPSRSLRETRTILRRALISGMK</sequence>
<keyword evidence="1" id="KW-0472">Membrane</keyword>
<evidence type="ECO:0000256" key="1">
    <source>
        <dbReference type="SAM" id="Phobius"/>
    </source>
</evidence>
<dbReference type="AlphaFoldDB" id="A0A9W4U0I9"/>
<gene>
    <name evidence="2" type="ORF">PDIGIT_LOCUS28</name>
</gene>
<keyword evidence="1" id="KW-1133">Transmembrane helix</keyword>
<keyword evidence="3" id="KW-1185">Reference proteome</keyword>
<proteinExistence type="predicted"/>
<protein>
    <submittedName>
        <fullName evidence="2">Uncharacterized protein</fullName>
    </submittedName>
</protein>
<organism evidence="2 3">
    <name type="scientific">Periconia digitata</name>
    <dbReference type="NCBI Taxonomy" id="1303443"/>
    <lineage>
        <taxon>Eukaryota</taxon>
        <taxon>Fungi</taxon>
        <taxon>Dikarya</taxon>
        <taxon>Ascomycota</taxon>
        <taxon>Pezizomycotina</taxon>
        <taxon>Dothideomycetes</taxon>
        <taxon>Pleosporomycetidae</taxon>
        <taxon>Pleosporales</taxon>
        <taxon>Massarineae</taxon>
        <taxon>Periconiaceae</taxon>
        <taxon>Periconia</taxon>
    </lineage>
</organism>
<keyword evidence="1" id="KW-0812">Transmembrane</keyword>
<name>A0A9W4U0I9_9PLEO</name>
<evidence type="ECO:0000313" key="3">
    <source>
        <dbReference type="Proteomes" id="UP001152607"/>
    </source>
</evidence>
<dbReference type="EMBL" id="CAOQHR010000001">
    <property type="protein sequence ID" value="CAI6226071.1"/>
    <property type="molecule type" value="Genomic_DNA"/>
</dbReference>
<feature type="transmembrane region" description="Helical" evidence="1">
    <location>
        <begin position="12"/>
        <end position="29"/>
    </location>
</feature>
<accession>A0A9W4U0I9</accession>